<reference evidence="1 2" key="1">
    <citation type="submission" date="2018-06" db="EMBL/GenBank/DDBJ databases">
        <title>Extensive metabolic versatility and redundancy in microbially diverse, dynamic hydrothermal sediments.</title>
        <authorList>
            <person name="Dombrowski N."/>
            <person name="Teske A."/>
            <person name="Baker B.J."/>
        </authorList>
    </citation>
    <scope>NUCLEOTIDE SEQUENCE [LARGE SCALE GENOMIC DNA]</scope>
    <source>
        <strain evidence="1">B7_G13</strain>
    </source>
</reference>
<comment type="caution">
    <text evidence="1">The sequence shown here is derived from an EMBL/GenBank/DDBJ whole genome shotgun (WGS) entry which is preliminary data.</text>
</comment>
<evidence type="ECO:0000313" key="2">
    <source>
        <dbReference type="Proteomes" id="UP000277457"/>
    </source>
</evidence>
<dbReference type="Proteomes" id="UP000277457">
    <property type="component" value="Unassembled WGS sequence"/>
</dbReference>
<dbReference type="AlphaFoldDB" id="A0A662D675"/>
<accession>A0A662D675</accession>
<name>A0A662D675_UNCAE</name>
<evidence type="ECO:0000313" key="1">
    <source>
        <dbReference type="EMBL" id="RLE08349.1"/>
    </source>
</evidence>
<sequence>MILEEGEKELKSGKGVIKELMISGGEPEVALQGEGNLYVTNKRIIMEKESFTLFELPLKALQEATVMGTIRRSLVLDADLSEMKTDVRQVDQSRLKGASGTFLIEVDEPYEWAEQINSAAVKGA</sequence>
<protein>
    <recommendedName>
        <fullName evidence="3">GRAM domain-containing protein</fullName>
    </recommendedName>
</protein>
<evidence type="ECO:0008006" key="3">
    <source>
        <dbReference type="Google" id="ProtNLM"/>
    </source>
</evidence>
<organism evidence="1 2">
    <name type="scientific">Aerophobetes bacterium</name>
    <dbReference type="NCBI Taxonomy" id="2030807"/>
    <lineage>
        <taxon>Bacteria</taxon>
        <taxon>Candidatus Aerophobota</taxon>
    </lineage>
</organism>
<proteinExistence type="predicted"/>
<gene>
    <name evidence="1" type="ORF">DRZ78_01230</name>
</gene>
<dbReference type="EMBL" id="QMPY01000030">
    <property type="protein sequence ID" value="RLE08349.1"/>
    <property type="molecule type" value="Genomic_DNA"/>
</dbReference>